<evidence type="ECO:0008006" key="3">
    <source>
        <dbReference type="Google" id="ProtNLM"/>
    </source>
</evidence>
<sequence>MIFQKLSCFIIFIFFQNCILIGSQINKTFVQINSTKKEKLISFCYSSKWTEKRYETSSYGKIITEKLDIELNKGLGIQKCNSTSVNINNIDLVFTPIRPLCRERMDLSDPDATACQLWSVTHFGTIGLIPIFGPMQGKIEVFFKEEDRTSKYEYFLNTYNIRWLPLIIVTPITFIMDIPEGLYLKAIEEIKNDVTKTMARSLQK</sequence>
<dbReference type="AlphaFoldDB" id="A0AB73MPB6"/>
<gene>
    <name evidence="1" type="ORF">BWD14_17775</name>
</gene>
<dbReference type="EMBL" id="MTSU01000023">
    <property type="protein sequence ID" value="ONF91293.1"/>
    <property type="molecule type" value="Genomic_DNA"/>
</dbReference>
<dbReference type="Proteomes" id="UP000189337">
    <property type="component" value="Unassembled WGS sequence"/>
</dbReference>
<organism evidence="1 2">
    <name type="scientific">Leptospira santarosai</name>
    <dbReference type="NCBI Taxonomy" id="28183"/>
    <lineage>
        <taxon>Bacteria</taxon>
        <taxon>Pseudomonadati</taxon>
        <taxon>Spirochaetota</taxon>
        <taxon>Spirochaetia</taxon>
        <taxon>Leptospirales</taxon>
        <taxon>Leptospiraceae</taxon>
        <taxon>Leptospira</taxon>
    </lineage>
</organism>
<proteinExistence type="predicted"/>
<evidence type="ECO:0000313" key="1">
    <source>
        <dbReference type="EMBL" id="ONF91293.1"/>
    </source>
</evidence>
<comment type="caution">
    <text evidence="1">The sequence shown here is derived from an EMBL/GenBank/DDBJ whole genome shotgun (WGS) entry which is preliminary data.</text>
</comment>
<name>A0AB73MPB6_9LEPT</name>
<evidence type="ECO:0000313" key="2">
    <source>
        <dbReference type="Proteomes" id="UP000189337"/>
    </source>
</evidence>
<protein>
    <recommendedName>
        <fullName evidence="3">Lipoprotein</fullName>
    </recommendedName>
</protein>
<accession>A0AB73MPB6</accession>
<reference evidence="1 2" key="1">
    <citation type="submission" date="2017-01" db="EMBL/GenBank/DDBJ databases">
        <title>Comparative genomic analysis of Brazilian Leptospira santarosai.</title>
        <authorList>
            <person name="Moreno L.Z."/>
            <person name="Miraglia F."/>
            <person name="Kremer F.S."/>
            <person name="Eslabao M.R."/>
            <person name="Lilenbaum W."/>
            <person name="Dellagostin O.A."/>
            <person name="Moreno A.M."/>
        </authorList>
    </citation>
    <scope>NUCLEOTIDE SEQUENCE [LARGE SCALE GENOMIC DNA]</scope>
    <source>
        <strain evidence="1 2">M52/8-19</strain>
    </source>
</reference>